<proteinExistence type="predicted"/>
<dbReference type="KEGG" id="crw:CROST_015190"/>
<sequence>MQKEFSISNDKVIINFTAKYCDTSEKVLNSEGFKRVLEKFIKKGRHKTSNDYKYIEENIIEDNEKSMANKLVEVFKLLLVFKREEIIDMNPKYESFLSNKDEIIKIIENIYGFWRKLERYTVVHNSKINEGLENVSFVDANLQFSQLIVNTYRKIEENILGSKPKVYRQLPAGANAGLIVNSIKWKYPEGYECLNGVPIIDSVLIDPPFISYPKKIKRDGIFSEVFENPLNCRINKDHWFCFPVKIGTLLAFIYFHRDFMAHGITLCNLFEIAKESEYKDTKPDIVFVFGARDNSEITRTIFYDDKKNDIMLGYINYSVNIDYFGYMKKMALTLHNLIMIKRGYLPIHGAMVNIITKDGNEVNIVIMGDSGAGKSESLEAFRELGEEYISDMTVIFDDMGVVKPSALNGKPMGYGTEIGAFVRLDDLDPGYAFREIDRSIFMNPDKTNARLVIPVASYSDITHGYPIDLFLYANNYDKGGEELSFFNSAKEAIKVFRNGARMAKGTTTEKGLVTTFFANPFGPVQKEKETDILINKYFDEFFKAGIKVGQIRTRLGIKGMEKDGPKNAAIKLLDIIKKYK</sequence>
<dbReference type="STRING" id="84029.CROST_06580"/>
<dbReference type="Proteomes" id="UP000190951">
    <property type="component" value="Chromosome"/>
</dbReference>
<organism evidence="1 2">
    <name type="scientific">Clostridium felsineum</name>
    <dbReference type="NCBI Taxonomy" id="36839"/>
    <lineage>
        <taxon>Bacteria</taxon>
        <taxon>Bacillati</taxon>
        <taxon>Bacillota</taxon>
        <taxon>Clostridia</taxon>
        <taxon>Eubacteriales</taxon>
        <taxon>Clostridiaceae</taxon>
        <taxon>Clostridium</taxon>
    </lineage>
</organism>
<evidence type="ECO:0000313" key="2">
    <source>
        <dbReference type="Proteomes" id="UP000190951"/>
    </source>
</evidence>
<accession>A0A1S8LJK4</accession>
<keyword evidence="2" id="KW-1185">Reference proteome</keyword>
<evidence type="ECO:0000313" key="1">
    <source>
        <dbReference type="EMBL" id="URZ10804.1"/>
    </source>
</evidence>
<protein>
    <submittedName>
        <fullName evidence="1">Uncharacterized protein</fullName>
    </submittedName>
</protein>
<gene>
    <name evidence="1" type="ORF">CROST_015190</name>
</gene>
<reference evidence="1 2" key="1">
    <citation type="submission" date="2022-04" db="EMBL/GenBank/DDBJ databases">
        <title>Genome sequence of C. roseum typestrain.</title>
        <authorList>
            <person name="Poehlein A."/>
            <person name="Schoch T."/>
            <person name="Duerre P."/>
            <person name="Daniel R."/>
        </authorList>
    </citation>
    <scope>NUCLEOTIDE SEQUENCE [LARGE SCALE GENOMIC DNA]</scope>
    <source>
        <strain evidence="1 2">DSM 7320</strain>
    </source>
</reference>
<dbReference type="SUPFAM" id="SSF53795">
    <property type="entry name" value="PEP carboxykinase-like"/>
    <property type="match status" value="1"/>
</dbReference>
<name>A0A1S8LJK4_9CLOT</name>
<dbReference type="RefSeq" id="WP_077834370.1">
    <property type="nucleotide sequence ID" value="NZ_CP096983.1"/>
</dbReference>
<dbReference type="AlphaFoldDB" id="A0A1S8LJK4"/>
<dbReference type="EMBL" id="CP096983">
    <property type="protein sequence ID" value="URZ10804.1"/>
    <property type="molecule type" value="Genomic_DNA"/>
</dbReference>